<dbReference type="EMBL" id="LAZR01047494">
    <property type="protein sequence ID" value="KKK94092.1"/>
    <property type="molecule type" value="Genomic_DNA"/>
</dbReference>
<proteinExistence type="predicted"/>
<protein>
    <submittedName>
        <fullName evidence="1">Uncharacterized protein</fullName>
    </submittedName>
</protein>
<comment type="caution">
    <text evidence="1">The sequence shown here is derived from an EMBL/GenBank/DDBJ whole genome shotgun (WGS) entry which is preliminary data.</text>
</comment>
<name>A0A0F8ZJW6_9ZZZZ</name>
<reference evidence="1" key="1">
    <citation type="journal article" date="2015" name="Nature">
        <title>Complex archaea that bridge the gap between prokaryotes and eukaryotes.</title>
        <authorList>
            <person name="Spang A."/>
            <person name="Saw J.H."/>
            <person name="Jorgensen S.L."/>
            <person name="Zaremba-Niedzwiedzka K."/>
            <person name="Martijn J."/>
            <person name="Lind A.E."/>
            <person name="van Eijk R."/>
            <person name="Schleper C."/>
            <person name="Guy L."/>
            <person name="Ettema T.J."/>
        </authorList>
    </citation>
    <scope>NUCLEOTIDE SEQUENCE</scope>
</reference>
<evidence type="ECO:0000313" key="1">
    <source>
        <dbReference type="EMBL" id="KKK94092.1"/>
    </source>
</evidence>
<dbReference type="AlphaFoldDB" id="A0A0F8ZJW6"/>
<organism evidence="1">
    <name type="scientific">marine sediment metagenome</name>
    <dbReference type="NCBI Taxonomy" id="412755"/>
    <lineage>
        <taxon>unclassified sequences</taxon>
        <taxon>metagenomes</taxon>
        <taxon>ecological metagenomes</taxon>
    </lineage>
</organism>
<sequence>MICQICNTEYFNRGYCSKKVTCQDLKLIYNNGKSFFPKLLTSKQRGTNK</sequence>
<gene>
    <name evidence="1" type="ORF">LCGC14_2686290</name>
</gene>
<accession>A0A0F8ZJW6</accession>